<comment type="caution">
    <text evidence="2">The sequence shown here is derived from an EMBL/GenBank/DDBJ whole genome shotgun (WGS) entry which is preliminary data.</text>
</comment>
<organism evidence="2 3">
    <name type="scientific">Acetobacter oeni</name>
    <dbReference type="NCBI Taxonomy" id="304077"/>
    <lineage>
        <taxon>Bacteria</taxon>
        <taxon>Pseudomonadati</taxon>
        <taxon>Pseudomonadota</taxon>
        <taxon>Alphaproteobacteria</taxon>
        <taxon>Acetobacterales</taxon>
        <taxon>Acetobacteraceae</taxon>
        <taxon>Acetobacter</taxon>
    </lineage>
</organism>
<protein>
    <submittedName>
        <fullName evidence="2">Uncharacterized protein</fullName>
    </submittedName>
</protein>
<accession>A0A511XJA1</accession>
<feature type="compositionally biased region" description="Basic and acidic residues" evidence="1">
    <location>
        <begin position="27"/>
        <end position="46"/>
    </location>
</feature>
<name>A0A511XJA1_9PROT</name>
<feature type="region of interest" description="Disordered" evidence="1">
    <location>
        <begin position="15"/>
        <end position="46"/>
    </location>
</feature>
<proteinExistence type="predicted"/>
<gene>
    <name evidence="2" type="ORF">AOE01nite_12150</name>
</gene>
<evidence type="ECO:0000313" key="2">
    <source>
        <dbReference type="EMBL" id="GEN62991.1"/>
    </source>
</evidence>
<dbReference type="EMBL" id="BJYG01000013">
    <property type="protein sequence ID" value="GEN62991.1"/>
    <property type="molecule type" value="Genomic_DNA"/>
</dbReference>
<evidence type="ECO:0000256" key="1">
    <source>
        <dbReference type="SAM" id="MobiDB-lite"/>
    </source>
</evidence>
<dbReference type="Proteomes" id="UP000321746">
    <property type="component" value="Unassembled WGS sequence"/>
</dbReference>
<dbReference type="AlphaFoldDB" id="A0A511XJA1"/>
<reference evidence="2 3" key="1">
    <citation type="submission" date="2019-07" db="EMBL/GenBank/DDBJ databases">
        <title>Whole genome shotgun sequence of Acetobacter oeni NBRC 105207.</title>
        <authorList>
            <person name="Hosoyama A."/>
            <person name="Uohara A."/>
            <person name="Ohji S."/>
            <person name="Ichikawa N."/>
        </authorList>
    </citation>
    <scope>NUCLEOTIDE SEQUENCE [LARGE SCALE GENOMIC DNA]</scope>
    <source>
        <strain evidence="2 3">NBRC 105207</strain>
    </source>
</reference>
<keyword evidence="3" id="KW-1185">Reference proteome</keyword>
<feature type="region of interest" description="Disordered" evidence="1">
    <location>
        <begin position="83"/>
        <end position="119"/>
    </location>
</feature>
<sequence>MIFTEAEENGLFKLVVESGEFDEQRDEDGGQREKNGHQRDPGCESVKEDMREMAAVQGGRDVTGPCMRIVKSAVRDMEFNGCHGGGRSGDGGSSGCAFRATAGEDAPSGNGAGRLCRHG</sequence>
<feature type="compositionally biased region" description="Gly residues" evidence="1">
    <location>
        <begin position="83"/>
        <end position="94"/>
    </location>
</feature>
<evidence type="ECO:0000313" key="3">
    <source>
        <dbReference type="Proteomes" id="UP000321746"/>
    </source>
</evidence>